<dbReference type="Proteomes" id="UP000265140">
    <property type="component" value="Chromosome 25"/>
</dbReference>
<dbReference type="InParanoid" id="A0A3P8YQU7"/>
<proteinExistence type="predicted"/>
<dbReference type="InterPro" id="IPR033989">
    <property type="entry name" value="CD209-like_CTLD"/>
</dbReference>
<evidence type="ECO:0000256" key="3">
    <source>
        <dbReference type="SAM" id="Phobius"/>
    </source>
</evidence>
<dbReference type="InterPro" id="IPR050111">
    <property type="entry name" value="C-type_lectin/snaclec_domain"/>
</dbReference>
<keyword evidence="6" id="KW-1185">Reference proteome</keyword>
<reference evidence="5" key="4">
    <citation type="submission" date="2025-09" db="UniProtKB">
        <authorList>
            <consortium name="Ensembl"/>
        </authorList>
    </citation>
    <scope>IDENTIFICATION</scope>
</reference>
<keyword evidence="3" id="KW-0472">Membrane</keyword>
<keyword evidence="3" id="KW-0812">Transmembrane</keyword>
<dbReference type="GO" id="GO:0030246">
    <property type="term" value="F:carbohydrate binding"/>
    <property type="evidence" value="ECO:0007669"/>
    <property type="project" value="UniProtKB-KW"/>
</dbReference>
<feature type="domain" description="C-type lectin" evidence="4">
    <location>
        <begin position="155"/>
        <end position="274"/>
    </location>
</feature>
<feature type="transmembrane region" description="Helical" evidence="3">
    <location>
        <begin position="44"/>
        <end position="69"/>
    </location>
</feature>
<evidence type="ECO:0000313" key="5">
    <source>
        <dbReference type="Ensembl" id="ENSELUP00000018925.2"/>
    </source>
</evidence>
<dbReference type="GeneID" id="105006721"/>
<dbReference type="STRING" id="8010.ENSELUP00000018925"/>
<dbReference type="AlphaFoldDB" id="A0A3P8YQU7"/>
<keyword evidence="3" id="KW-1133">Transmembrane helix</keyword>
<evidence type="ECO:0000313" key="6">
    <source>
        <dbReference type="Proteomes" id="UP000265140"/>
    </source>
</evidence>
<dbReference type="SUPFAM" id="SSF56436">
    <property type="entry name" value="C-type lectin-like"/>
    <property type="match status" value="1"/>
</dbReference>
<dbReference type="PROSITE" id="PS50041">
    <property type="entry name" value="C_TYPE_LECTIN_2"/>
    <property type="match status" value="1"/>
</dbReference>
<keyword evidence="1" id="KW-0430">Lectin</keyword>
<dbReference type="OrthoDB" id="2142683at2759"/>
<reference evidence="6" key="1">
    <citation type="journal article" date="2014" name="PLoS ONE">
        <title>The genome and linkage map of the northern pike (Esox lucius): conserved synteny revealed between the salmonid sister group and the Neoteleostei.</title>
        <authorList>
            <person name="Rondeau E.B."/>
            <person name="Minkley D.R."/>
            <person name="Leong J.S."/>
            <person name="Messmer A.M."/>
            <person name="Jantzen J.R."/>
            <person name="von Schalburg K.R."/>
            <person name="Lemon C."/>
            <person name="Bird N.H."/>
            <person name="Koop B.F."/>
        </authorList>
    </citation>
    <scope>NUCLEOTIDE SEQUENCE</scope>
</reference>
<accession>A0A3P8YQU7</accession>
<organism evidence="5 6">
    <name type="scientific">Esox lucius</name>
    <name type="common">Northern pike</name>
    <dbReference type="NCBI Taxonomy" id="8010"/>
    <lineage>
        <taxon>Eukaryota</taxon>
        <taxon>Metazoa</taxon>
        <taxon>Chordata</taxon>
        <taxon>Craniata</taxon>
        <taxon>Vertebrata</taxon>
        <taxon>Euteleostomi</taxon>
        <taxon>Actinopterygii</taxon>
        <taxon>Neopterygii</taxon>
        <taxon>Teleostei</taxon>
        <taxon>Protacanthopterygii</taxon>
        <taxon>Esociformes</taxon>
        <taxon>Esocidae</taxon>
        <taxon>Esox</taxon>
    </lineage>
</organism>
<sequence>MSEGICELDGNVIDTNIDYPTYGNEEDDKPKQVQCQWWKRPSGIAAVSLGLLCVLLLVRIIGLSVHYGAIGHQYFTERDNLQTNYNNLTKERDQLQFSYKNMTEERNQLQSERDKLQRERYELQSERDKLPSERDKLKSERDKLQSERDSFLHVFGKSNYYVSMERNNWEYANQDCLKRGAKLVIINNQKEQKFLISLNIHTWIGLTDSEAEGTWRWVDGTPLTTAYWGEKEPNSGGDKNKDEDCAGINNFWYSDPVKKWNDFTCNTQLNWICEKVNY</sequence>
<dbReference type="SMART" id="SM00034">
    <property type="entry name" value="CLECT"/>
    <property type="match status" value="1"/>
</dbReference>
<dbReference type="Gene3D" id="3.10.100.10">
    <property type="entry name" value="Mannose-Binding Protein A, subunit A"/>
    <property type="match status" value="1"/>
</dbReference>
<dbReference type="Ensembl" id="ENSELUT00000028905.3">
    <property type="protein sequence ID" value="ENSELUP00000018925.2"/>
    <property type="gene ID" value="ENSELUG00000040359.1"/>
</dbReference>
<dbReference type="Bgee" id="ENSELUG00000031566">
    <property type="expression patterns" value="Expressed in spleen and 12 other cell types or tissues"/>
</dbReference>
<feature type="region of interest" description="Disordered" evidence="2">
    <location>
        <begin position="108"/>
        <end position="142"/>
    </location>
</feature>
<reference evidence="5" key="3">
    <citation type="submission" date="2025-08" db="UniProtKB">
        <authorList>
            <consortium name="Ensembl"/>
        </authorList>
    </citation>
    <scope>IDENTIFICATION</scope>
</reference>
<evidence type="ECO:0000256" key="2">
    <source>
        <dbReference type="SAM" id="MobiDB-lite"/>
    </source>
</evidence>
<dbReference type="InterPro" id="IPR016187">
    <property type="entry name" value="CTDL_fold"/>
</dbReference>
<dbReference type="Gene3D" id="1.20.5.400">
    <property type="match status" value="1"/>
</dbReference>
<dbReference type="InterPro" id="IPR016186">
    <property type="entry name" value="C-type_lectin-like/link_sf"/>
</dbReference>
<dbReference type="OMA" id="NDLSCEM"/>
<dbReference type="PANTHER" id="PTHR22803">
    <property type="entry name" value="MANNOSE, PHOSPHOLIPASE, LECTIN RECEPTOR RELATED"/>
    <property type="match status" value="1"/>
</dbReference>
<dbReference type="InterPro" id="IPR001304">
    <property type="entry name" value="C-type_lectin-like"/>
</dbReference>
<dbReference type="GeneTree" id="ENSGT01020000230338"/>
<dbReference type="Pfam" id="PF00059">
    <property type="entry name" value="Lectin_C"/>
    <property type="match status" value="1"/>
</dbReference>
<dbReference type="RefSeq" id="XP_034147137.1">
    <property type="nucleotide sequence ID" value="XM_034291246.1"/>
</dbReference>
<name>A0A3P8YQU7_ESOLU</name>
<dbReference type="CDD" id="cd03590">
    <property type="entry name" value="CLECT_DC-SIGN_like"/>
    <property type="match status" value="1"/>
</dbReference>
<evidence type="ECO:0000256" key="1">
    <source>
        <dbReference type="ARBA" id="ARBA00022734"/>
    </source>
</evidence>
<reference evidence="5" key="2">
    <citation type="submission" date="2020-02" db="EMBL/GenBank/DDBJ databases">
        <title>Esox lucius (northern pike) genome, fEsoLuc1, primary haplotype.</title>
        <authorList>
            <person name="Myers G."/>
            <person name="Karagic N."/>
            <person name="Meyer A."/>
            <person name="Pippel M."/>
            <person name="Reichard M."/>
            <person name="Winkler S."/>
            <person name="Tracey A."/>
            <person name="Sims Y."/>
            <person name="Howe K."/>
            <person name="Rhie A."/>
            <person name="Formenti G."/>
            <person name="Durbin R."/>
            <person name="Fedrigo O."/>
            <person name="Jarvis E.D."/>
        </authorList>
    </citation>
    <scope>NUCLEOTIDE SEQUENCE [LARGE SCALE GENOMIC DNA]</scope>
</reference>
<protein>
    <recommendedName>
        <fullName evidence="4">C-type lectin domain-containing protein</fullName>
    </recommendedName>
</protein>
<evidence type="ECO:0000259" key="4">
    <source>
        <dbReference type="PROSITE" id="PS50041"/>
    </source>
</evidence>